<dbReference type="SUPFAM" id="SSF56281">
    <property type="entry name" value="Metallo-hydrolase/oxidoreductase"/>
    <property type="match status" value="2"/>
</dbReference>
<feature type="region of interest" description="Disordered" evidence="11">
    <location>
        <begin position="387"/>
        <end position="446"/>
    </location>
</feature>
<evidence type="ECO:0000256" key="7">
    <source>
        <dbReference type="ARBA" id="ARBA00022723"/>
    </source>
</evidence>
<proteinExistence type="inferred from homology"/>
<feature type="compositionally biased region" description="Basic and acidic residues" evidence="11">
    <location>
        <begin position="302"/>
        <end position="319"/>
    </location>
</feature>
<evidence type="ECO:0000256" key="8">
    <source>
        <dbReference type="ARBA" id="ARBA00022759"/>
    </source>
</evidence>
<keyword evidence="10" id="KW-0862">Zinc</keyword>
<comment type="cofactor">
    <cofactor evidence="2">
        <name>Zn(2+)</name>
        <dbReference type="ChEBI" id="CHEBI:29105"/>
    </cofactor>
</comment>
<dbReference type="FunFam" id="1.20.5.170:FF:000031">
    <property type="entry name" value="BZIP transcription factor (MeaB)"/>
    <property type="match status" value="1"/>
</dbReference>
<dbReference type="GO" id="GO:0005739">
    <property type="term" value="C:mitochondrion"/>
    <property type="evidence" value="ECO:0007669"/>
    <property type="project" value="TreeGrafter"/>
</dbReference>
<dbReference type="Pfam" id="PF00170">
    <property type="entry name" value="bZIP_1"/>
    <property type="match status" value="1"/>
</dbReference>
<keyword evidence="7" id="KW-0479">Metal-binding</keyword>
<feature type="region of interest" description="Disordered" evidence="11">
    <location>
        <begin position="893"/>
        <end position="913"/>
    </location>
</feature>
<keyword evidence="8" id="KW-0255">Endonuclease</keyword>
<dbReference type="SMART" id="SM00338">
    <property type="entry name" value="BRLZ"/>
    <property type="match status" value="1"/>
</dbReference>
<name>A0A124BVK0_ASPNG</name>
<dbReference type="InterPro" id="IPR036866">
    <property type="entry name" value="RibonucZ/Hydroxyglut_hydro"/>
</dbReference>
<dbReference type="InterPro" id="IPR004827">
    <property type="entry name" value="bZIP"/>
</dbReference>
<evidence type="ECO:0000256" key="2">
    <source>
        <dbReference type="ARBA" id="ARBA00001947"/>
    </source>
</evidence>
<dbReference type="EMBL" id="BCMY01000002">
    <property type="protein sequence ID" value="GAQ36336.1"/>
    <property type="molecule type" value="Genomic_DNA"/>
</dbReference>
<dbReference type="VEuPathDB" id="FungiDB:ASPNIDRAFT2_1182380"/>
<keyword evidence="9" id="KW-0378">Hydrolase</keyword>
<dbReference type="InterPro" id="IPR027794">
    <property type="entry name" value="tRNase_Z_dom"/>
</dbReference>
<feature type="compositionally biased region" description="Polar residues" evidence="11">
    <location>
        <begin position="138"/>
        <end position="149"/>
    </location>
</feature>
<feature type="region of interest" description="Disordered" evidence="11">
    <location>
        <begin position="933"/>
        <end position="965"/>
    </location>
</feature>
<dbReference type="VEuPathDB" id="FungiDB:M747DRAFT_297824"/>
<dbReference type="VEuPathDB" id="FungiDB:An01g10760"/>
<feature type="compositionally biased region" description="Basic and acidic residues" evidence="11">
    <location>
        <begin position="1744"/>
        <end position="1754"/>
    </location>
</feature>
<dbReference type="PANTHER" id="PTHR12553">
    <property type="entry name" value="ZINC PHOSPHODIESTERASE ELAC PROTEIN 2"/>
    <property type="match status" value="1"/>
</dbReference>
<gene>
    <name evidence="13" type="ORF">ABL_01615</name>
</gene>
<evidence type="ECO:0000256" key="4">
    <source>
        <dbReference type="ARBA" id="ARBA00012477"/>
    </source>
</evidence>
<feature type="compositionally biased region" description="Low complexity" evidence="11">
    <location>
        <begin position="1755"/>
        <end position="1773"/>
    </location>
</feature>
<feature type="region of interest" description="Disordered" evidence="11">
    <location>
        <begin position="646"/>
        <end position="697"/>
    </location>
</feature>
<dbReference type="OrthoDB" id="527344at2759"/>
<feature type="compositionally biased region" description="Basic and acidic residues" evidence="11">
    <location>
        <begin position="893"/>
        <end position="906"/>
    </location>
</feature>
<keyword evidence="6" id="KW-0540">Nuclease</keyword>
<protein>
    <recommendedName>
        <fullName evidence="4">ribonuclease Z</fullName>
        <ecNumber evidence="4">3.1.26.11</ecNumber>
    </recommendedName>
</protein>
<feature type="region of interest" description="Disordered" evidence="11">
    <location>
        <begin position="127"/>
        <end position="151"/>
    </location>
</feature>
<accession>A0A124BVK0</accession>
<dbReference type="Gene3D" id="1.20.5.170">
    <property type="match status" value="1"/>
</dbReference>
<keyword evidence="5" id="KW-0819">tRNA processing</keyword>
<feature type="compositionally biased region" description="Polar residues" evidence="11">
    <location>
        <begin position="675"/>
        <end position="684"/>
    </location>
</feature>
<dbReference type="VEuPathDB" id="FungiDB:ATCC64974_14850"/>
<dbReference type="CDD" id="cd14810">
    <property type="entry name" value="bZIP_u1"/>
    <property type="match status" value="1"/>
</dbReference>
<feature type="domain" description="BZIP" evidence="12">
    <location>
        <begin position="312"/>
        <end position="375"/>
    </location>
</feature>
<dbReference type="OMA" id="WAMPIRS"/>
<dbReference type="VEuPathDB" id="FungiDB:ATCC64974_14840"/>
<feature type="compositionally biased region" description="Basic residues" evidence="11">
    <location>
        <begin position="1722"/>
        <end position="1731"/>
    </location>
</feature>
<dbReference type="GO" id="GO:1990180">
    <property type="term" value="P:mitochondrial tRNA 3'-end processing"/>
    <property type="evidence" value="ECO:0007669"/>
    <property type="project" value="TreeGrafter"/>
</dbReference>
<feature type="region of interest" description="Disordered" evidence="11">
    <location>
        <begin position="226"/>
        <end position="256"/>
    </location>
</feature>
<dbReference type="CDD" id="cd07718">
    <property type="entry name" value="RNaseZ_ELAC1_ELAC2-C-term-like_MBL-fold"/>
    <property type="match status" value="1"/>
</dbReference>
<dbReference type="Gene3D" id="3.60.15.10">
    <property type="entry name" value="Ribonuclease Z/Hydroxyacylglutathione hydrolase-like"/>
    <property type="match status" value="2"/>
</dbReference>
<comment type="caution">
    <text evidence="13">The sequence shown here is derived from an EMBL/GenBank/DDBJ whole genome shotgun (WGS) entry which is preliminary data.</text>
</comment>
<evidence type="ECO:0000259" key="12">
    <source>
        <dbReference type="PROSITE" id="PS50217"/>
    </source>
</evidence>
<evidence type="ECO:0000256" key="10">
    <source>
        <dbReference type="ARBA" id="ARBA00022833"/>
    </source>
</evidence>
<feature type="region of interest" description="Disordered" evidence="11">
    <location>
        <begin position="1706"/>
        <end position="1799"/>
    </location>
</feature>
<comment type="catalytic activity">
    <reaction evidence="1">
        <text>Endonucleolytic cleavage of RNA, removing extra 3' nucleotides from tRNA precursor, generating 3' termini of tRNAs. A 3'-hydroxy group is left at the tRNA terminus and a 5'-phosphoryl group is left at the trailer molecule.</text>
        <dbReference type="EC" id="3.1.26.11"/>
    </reaction>
</comment>
<dbReference type="FunFam" id="3.60.15.10:FF:000063">
    <property type="entry name" value="tRNA processing endoribonuclease Trz1, putative"/>
    <property type="match status" value="1"/>
</dbReference>
<dbReference type="InterPro" id="IPR047151">
    <property type="entry name" value="RNZ2-like"/>
</dbReference>
<organism evidence="13 14">
    <name type="scientific">Aspergillus niger</name>
    <dbReference type="NCBI Taxonomy" id="5061"/>
    <lineage>
        <taxon>Eukaryota</taxon>
        <taxon>Fungi</taxon>
        <taxon>Dikarya</taxon>
        <taxon>Ascomycota</taxon>
        <taxon>Pezizomycotina</taxon>
        <taxon>Eurotiomycetes</taxon>
        <taxon>Eurotiomycetidae</taxon>
        <taxon>Eurotiales</taxon>
        <taxon>Aspergillaceae</taxon>
        <taxon>Aspergillus</taxon>
        <taxon>Aspergillus subgen. Circumdati</taxon>
    </lineage>
</organism>
<dbReference type="PaxDb" id="5061-CADANGAP00001045"/>
<evidence type="ECO:0000256" key="11">
    <source>
        <dbReference type="SAM" id="MobiDB-lite"/>
    </source>
</evidence>
<dbReference type="InterPro" id="IPR046347">
    <property type="entry name" value="bZIP_sf"/>
</dbReference>
<evidence type="ECO:0000256" key="3">
    <source>
        <dbReference type="ARBA" id="ARBA00007823"/>
    </source>
</evidence>
<feature type="compositionally biased region" description="Low complexity" evidence="11">
    <location>
        <begin position="412"/>
        <end position="442"/>
    </location>
</feature>
<dbReference type="GO" id="GO:0046872">
    <property type="term" value="F:metal ion binding"/>
    <property type="evidence" value="ECO:0007669"/>
    <property type="project" value="UniProtKB-KW"/>
</dbReference>
<dbReference type="PANTHER" id="PTHR12553:SF49">
    <property type="entry name" value="ZINC PHOSPHODIESTERASE ELAC PROTEIN 2"/>
    <property type="match status" value="1"/>
</dbReference>
<dbReference type="PROSITE" id="PS50217">
    <property type="entry name" value="BZIP"/>
    <property type="match status" value="1"/>
</dbReference>
<dbReference type="Proteomes" id="UP000068243">
    <property type="component" value="Unassembled WGS sequence"/>
</dbReference>
<dbReference type="VEuPathDB" id="FungiDB:An01g10770"/>
<evidence type="ECO:0000256" key="9">
    <source>
        <dbReference type="ARBA" id="ARBA00022801"/>
    </source>
</evidence>
<evidence type="ECO:0000256" key="5">
    <source>
        <dbReference type="ARBA" id="ARBA00022694"/>
    </source>
</evidence>
<evidence type="ECO:0000313" key="14">
    <source>
        <dbReference type="Proteomes" id="UP000068243"/>
    </source>
</evidence>
<evidence type="ECO:0000256" key="6">
    <source>
        <dbReference type="ARBA" id="ARBA00022722"/>
    </source>
</evidence>
<dbReference type="VEuPathDB" id="FungiDB:M747DRAFT_297823"/>
<dbReference type="GO" id="GO:0003700">
    <property type="term" value="F:DNA-binding transcription factor activity"/>
    <property type="evidence" value="ECO:0007669"/>
    <property type="project" value="InterPro"/>
</dbReference>
<evidence type="ECO:0000313" key="13">
    <source>
        <dbReference type="EMBL" id="GAQ36336.1"/>
    </source>
</evidence>
<dbReference type="Pfam" id="PF13691">
    <property type="entry name" value="Lactamase_B_4"/>
    <property type="match status" value="1"/>
</dbReference>
<comment type="similarity">
    <text evidence="3">Belongs to the RNase Z family.</text>
</comment>
<dbReference type="EC" id="3.1.26.11" evidence="4"/>
<evidence type="ECO:0000256" key="1">
    <source>
        <dbReference type="ARBA" id="ARBA00000402"/>
    </source>
</evidence>
<reference evidence="14" key="1">
    <citation type="journal article" date="2016" name="Genome Announc.">
        <title>Draft genome sequence of Aspergillus niger strain An76.</title>
        <authorList>
            <person name="Gong W."/>
            <person name="Cheng Z."/>
            <person name="Zhang H."/>
            <person name="Liu L."/>
            <person name="Gao P."/>
            <person name="Wang L."/>
        </authorList>
    </citation>
    <scope>NUCLEOTIDE SEQUENCE [LARGE SCALE GENOMIC DNA]</scope>
    <source>
        <strain evidence="14">An76</strain>
    </source>
</reference>
<dbReference type="GO" id="GO:0042781">
    <property type="term" value="F:3'-tRNA processing endoribonuclease activity"/>
    <property type="evidence" value="ECO:0007669"/>
    <property type="project" value="UniProtKB-EC"/>
</dbReference>
<dbReference type="SUPFAM" id="SSF57959">
    <property type="entry name" value="Leucine zipper domain"/>
    <property type="match status" value="1"/>
</dbReference>
<feature type="region of interest" description="Disordered" evidence="11">
    <location>
        <begin position="268"/>
        <end position="328"/>
    </location>
</feature>
<sequence length="1799" mass="198052">MATLAEHPAVAPSTFDQDIESFLDLDQLAYTSAEPARAKTALAAQPTLPSTEFNAGDVRSAGFASTTSQQAPIAFQGPSHQYDEHKQQTGLPPGALAHAMTFNNHMNGMGYGAPSPGFPMGGDLYPSSQLKREEPSMDFNSPPTRNTSDMDLESDNMGSVPGYFISPNPSNKSQFVDPNALGGHEMASMGPSTQVGRMYPGMHQQQAAMAKAAQQQKHNEYLRQQHLQQQRRMDEHMHHNAAPHSQTPRPSNPAVEERISRLLQQMRQSALNSPDDSPSPPSLLPQMAKAKKEEQDMDEDERLLASEEGKKLSSKERRQLRNKVSARAFRSRRKEYIGQLESEVAAKTNEAHELRLQNRSLFEENARLTDLARMLLSSPHFSSFLDEMGPNGLPLPSQVQSQPHPQHHQHPQHPQQAQPQQQPPQQQAPAMTQPPMQQAPPVGMVMVPNQGLDVSAMGMNNGGWNSGIDMNYGNPSVFAVLEVPEPAIDTEALSGKTSSIVDSCLPSVASSKDEAPVLASMPAVAETEQKSDVGVENPDVMMDESDPAFALFADLPAAPTSQGSACAFDGIATGKSTFELVVEGEVKDSAQQFAHLCHSMEAAFERVPTTSPFPIKLASLLRSAALLASVFRGVAVAPRRPSPVLLRTSIPRDSRGSHKKALSQKRDFAQKRGPSASSKKSQIGQPVEPGTYLLPAPRLPFRRGQNFLLYNPKSFQTSGFGPPPTPPTGNPPMKFYYEVLTTPTADTPGTTVLLHFPDKRYFFGQLSEGTQRACTERGIKITYLTDVFLTGQIQWGNTGGLIGVILTLADGIASSNNALELLAREKEERIKESGQANAAAKKEHGMSYAVHDGQLVPQRGTLTIHGGRNLTHTLATARRFVFRKGTPVFTREYDSEGMSKPDRLGAEDPCEQPTWSDSNIKVWAMPIRSSPVPHLQATSQVRSMSPRKRSLDEFEESNNTSEPIDARTRDQVIRQSVITDMFNSNWRLDALHETKLADVKMPAAMFVRNPVTKDLEQYKGPAPGSNEPLPDITVLVRQPWPGAAVEKIPHTTWCQESVSYIIRNHDVRGKFDPKKAQELNVRKGPDYAKLTKGESVTSQDGKTVTPDMVLGPSRLGKGLAIIDLPTPAHVDDLVNRPEWNSPAVTTGLQTFLWILGPGVGDHPRLHEFVARFPECEHTVSSSDYCPNYLSMKSIATSTTRMGLLRPDNYPTLVHDNVSLPQPGTRTAEPATEPKAVALKPVAPGVIIDMEPKFALNYSEVEPHFEPAQVQRQMPWAIEQRLSTIRKRVKKEAFTKKLESFQKDLPGANVEIITLGTGSSAPSKYRNVSATLLNVPGYGYYLLDCGENTLGQLKRVFAPEKLREVLQNLRMIWISHLHADHHLGTASVIKAWFQENYPDGIPQTDEVEMDMSKILQEKRLFVVSEQMMTGWLEEYAAVENYGFGKVIPLSASPYLHQGNIRTQFVYRHCRADGSYPGHQLEATRPSTTSLSFHDQSSPLTPLLRSATGLSDLLTTRVSHCRGAMAVSLVFPDGFKISFSGDCRPSAGFATIGRNSTVLIHEATFQDDMAVSAIAKKHSTLSEALEVGRLMNARAILLTHFSQRYQKLARVEEAPASRTANNKPAAEPSNHVGQVGLDVPDDEPTQNNNTRNQMFGDIKVTSRPKITVPIVAAFDYMRIRVRDMPIAQAYAPAVEKLFDLQERAGEEKAEQRKEAAKQIAQNRQKAKKQKQEKHKQIPVAAEEMEVEKPEGADVKSKSIWSASESESGWSTSGSDSEGERIKKEHYARKRKGSAAAGKDGQ</sequence>